<reference evidence="2" key="1">
    <citation type="journal article" date="2002" name="Science">
        <title>The draft genome of Ciona intestinalis: insights into chordate and vertebrate origins.</title>
        <authorList>
            <person name="Dehal P."/>
            <person name="Satou Y."/>
            <person name="Campbell R.K."/>
            <person name="Chapman J."/>
            <person name="Degnan B."/>
            <person name="De Tomaso A."/>
            <person name="Davidson B."/>
            <person name="Di Gregorio A."/>
            <person name="Gelpke M."/>
            <person name="Goodstein D.M."/>
            <person name="Harafuji N."/>
            <person name="Hastings K.E."/>
            <person name="Ho I."/>
            <person name="Hotta K."/>
            <person name="Huang W."/>
            <person name="Kawashima T."/>
            <person name="Lemaire P."/>
            <person name="Martinez D."/>
            <person name="Meinertzhagen I.A."/>
            <person name="Necula S."/>
            <person name="Nonaka M."/>
            <person name="Putnam N."/>
            <person name="Rash S."/>
            <person name="Saiga H."/>
            <person name="Satake M."/>
            <person name="Terry A."/>
            <person name="Yamada L."/>
            <person name="Wang H.G."/>
            <person name="Awazu S."/>
            <person name="Azumi K."/>
            <person name="Boore J."/>
            <person name="Branno M."/>
            <person name="Chin-Bow S."/>
            <person name="DeSantis R."/>
            <person name="Doyle S."/>
            <person name="Francino P."/>
            <person name="Keys D.N."/>
            <person name="Haga S."/>
            <person name="Hayashi H."/>
            <person name="Hino K."/>
            <person name="Imai K.S."/>
            <person name="Inaba K."/>
            <person name="Kano S."/>
            <person name="Kobayashi K."/>
            <person name="Kobayashi M."/>
            <person name="Lee B.I."/>
            <person name="Makabe K.W."/>
            <person name="Manohar C."/>
            <person name="Matassi G."/>
            <person name="Medina M."/>
            <person name="Mochizuki Y."/>
            <person name="Mount S."/>
            <person name="Morishita T."/>
            <person name="Miura S."/>
            <person name="Nakayama A."/>
            <person name="Nishizaka S."/>
            <person name="Nomoto H."/>
            <person name="Ohta F."/>
            <person name="Oishi K."/>
            <person name="Rigoutsos I."/>
            <person name="Sano M."/>
            <person name="Sasaki A."/>
            <person name="Sasakura Y."/>
            <person name="Shoguchi E."/>
            <person name="Shin-i T."/>
            <person name="Spagnuolo A."/>
            <person name="Stainier D."/>
            <person name="Suzuki M.M."/>
            <person name="Tassy O."/>
            <person name="Takatori N."/>
            <person name="Tokuoka M."/>
            <person name="Yagi K."/>
            <person name="Yoshizaki F."/>
            <person name="Wada S."/>
            <person name="Zhang C."/>
            <person name="Hyatt P.D."/>
            <person name="Larimer F."/>
            <person name="Detter C."/>
            <person name="Doggett N."/>
            <person name="Glavina T."/>
            <person name="Hawkins T."/>
            <person name="Richardson P."/>
            <person name="Lucas S."/>
            <person name="Kohara Y."/>
            <person name="Levine M."/>
            <person name="Satoh N."/>
            <person name="Rokhsar D.S."/>
        </authorList>
    </citation>
    <scope>NUCLEOTIDE SEQUENCE [LARGE SCALE GENOMIC DNA]</scope>
</reference>
<sequence length="47" mass="5389">MFIVFIKSNMLKIFQTYSPILSTARLMKVKCSCKVVSHGKCMLICFV</sequence>
<dbReference type="HOGENOM" id="CLU_3175141_0_0_1"/>
<accession>H2XKL3</accession>
<dbReference type="Proteomes" id="UP000008144">
    <property type="component" value="Unassembled WGS sequence"/>
</dbReference>
<reference evidence="1" key="3">
    <citation type="submission" date="2025-09" db="UniProtKB">
        <authorList>
            <consortium name="Ensembl"/>
        </authorList>
    </citation>
    <scope>IDENTIFICATION</scope>
</reference>
<organism evidence="1 2">
    <name type="scientific">Ciona intestinalis</name>
    <name type="common">Transparent sea squirt</name>
    <name type="synonym">Ascidia intestinalis</name>
    <dbReference type="NCBI Taxonomy" id="7719"/>
    <lineage>
        <taxon>Eukaryota</taxon>
        <taxon>Metazoa</taxon>
        <taxon>Chordata</taxon>
        <taxon>Tunicata</taxon>
        <taxon>Ascidiacea</taxon>
        <taxon>Phlebobranchia</taxon>
        <taxon>Cionidae</taxon>
        <taxon>Ciona</taxon>
    </lineage>
</organism>
<dbReference type="InParanoid" id="H2XKL3"/>
<dbReference type="Ensembl" id="ENSCINT00000036349.1">
    <property type="protein sequence ID" value="ENSCINP00000030195.1"/>
    <property type="gene ID" value="ENSCING00000024601.1"/>
</dbReference>
<reference evidence="1" key="2">
    <citation type="submission" date="2025-08" db="UniProtKB">
        <authorList>
            <consortium name="Ensembl"/>
        </authorList>
    </citation>
    <scope>IDENTIFICATION</scope>
</reference>
<dbReference type="AlphaFoldDB" id="H2XKL3"/>
<evidence type="ECO:0000313" key="1">
    <source>
        <dbReference type="Ensembl" id="ENSCINP00000030195.1"/>
    </source>
</evidence>
<keyword evidence="2" id="KW-1185">Reference proteome</keyword>
<proteinExistence type="predicted"/>
<evidence type="ECO:0000313" key="2">
    <source>
        <dbReference type="Proteomes" id="UP000008144"/>
    </source>
</evidence>
<protein>
    <submittedName>
        <fullName evidence="1">Uncharacterized protein</fullName>
    </submittedName>
</protein>
<name>H2XKL3_CIOIN</name>